<feature type="signal peptide" evidence="5">
    <location>
        <begin position="1"/>
        <end position="21"/>
    </location>
</feature>
<dbReference type="InterPro" id="IPR007450">
    <property type="entry name" value="BamE_dom"/>
</dbReference>
<gene>
    <name evidence="4" type="primary">bamE</name>
    <name evidence="7" type="ORF">GCM10025791_29750</name>
</gene>
<evidence type="ECO:0000256" key="3">
    <source>
        <dbReference type="ARBA" id="ARBA00023237"/>
    </source>
</evidence>
<dbReference type="Pfam" id="PF04355">
    <property type="entry name" value="BamE"/>
    <property type="match status" value="1"/>
</dbReference>
<proteinExistence type="inferred from homology"/>
<evidence type="ECO:0000313" key="8">
    <source>
        <dbReference type="Proteomes" id="UP001409585"/>
    </source>
</evidence>
<comment type="similarity">
    <text evidence="4">Belongs to the BamE family.</text>
</comment>
<evidence type="ECO:0000256" key="2">
    <source>
        <dbReference type="ARBA" id="ARBA00023136"/>
    </source>
</evidence>
<dbReference type="GO" id="GO:0051205">
    <property type="term" value="P:protein insertion into membrane"/>
    <property type="evidence" value="ECO:0007669"/>
    <property type="project" value="UniProtKB-UniRule"/>
</dbReference>
<name>A0AAV3U4S2_9ALTE</name>
<evidence type="ECO:0000256" key="1">
    <source>
        <dbReference type="ARBA" id="ARBA00022729"/>
    </source>
</evidence>
<keyword evidence="2 4" id="KW-0472">Membrane</keyword>
<evidence type="ECO:0000313" key="7">
    <source>
        <dbReference type="EMBL" id="GAA4947929.1"/>
    </source>
</evidence>
<keyword evidence="4" id="KW-0564">Palmitate</keyword>
<comment type="subunit">
    <text evidence="4">Part of the Bam complex.</text>
</comment>
<keyword evidence="1 4" id="KW-0732">Signal</keyword>
<organism evidence="7 8">
    <name type="scientific">Halioxenophilus aromaticivorans</name>
    <dbReference type="NCBI Taxonomy" id="1306992"/>
    <lineage>
        <taxon>Bacteria</taxon>
        <taxon>Pseudomonadati</taxon>
        <taxon>Pseudomonadota</taxon>
        <taxon>Gammaproteobacteria</taxon>
        <taxon>Alteromonadales</taxon>
        <taxon>Alteromonadaceae</taxon>
        <taxon>Halioxenophilus</taxon>
    </lineage>
</organism>
<dbReference type="GO" id="GO:0030674">
    <property type="term" value="F:protein-macromolecule adaptor activity"/>
    <property type="evidence" value="ECO:0007669"/>
    <property type="project" value="TreeGrafter"/>
</dbReference>
<dbReference type="Proteomes" id="UP001409585">
    <property type="component" value="Unassembled WGS sequence"/>
</dbReference>
<feature type="domain" description="Outer membrane protein assembly factor BamE" evidence="6">
    <location>
        <begin position="36"/>
        <end position="102"/>
    </location>
</feature>
<dbReference type="HAMAP" id="MF_00925">
    <property type="entry name" value="OM_assembly_BamE"/>
    <property type="match status" value="1"/>
</dbReference>
<dbReference type="PANTHER" id="PTHR37482">
    <property type="entry name" value="OUTER MEMBRANE PROTEIN ASSEMBLY FACTOR BAME"/>
    <property type="match status" value="1"/>
</dbReference>
<dbReference type="GO" id="GO:1990063">
    <property type="term" value="C:Bam protein complex"/>
    <property type="evidence" value="ECO:0007669"/>
    <property type="project" value="TreeGrafter"/>
</dbReference>
<protein>
    <recommendedName>
        <fullName evidence="4">Outer membrane protein assembly factor BamE</fullName>
    </recommendedName>
</protein>
<dbReference type="PROSITE" id="PS51257">
    <property type="entry name" value="PROKAR_LIPOPROTEIN"/>
    <property type="match status" value="1"/>
</dbReference>
<reference evidence="8" key="1">
    <citation type="journal article" date="2019" name="Int. J. Syst. Evol. Microbiol.">
        <title>The Global Catalogue of Microorganisms (GCM) 10K type strain sequencing project: providing services to taxonomists for standard genome sequencing and annotation.</title>
        <authorList>
            <consortium name="The Broad Institute Genomics Platform"/>
            <consortium name="The Broad Institute Genome Sequencing Center for Infectious Disease"/>
            <person name="Wu L."/>
            <person name="Ma J."/>
        </authorList>
    </citation>
    <scope>NUCLEOTIDE SEQUENCE [LARGE SCALE GENOMIC DNA]</scope>
    <source>
        <strain evidence="8">JCM 19134</strain>
    </source>
</reference>
<dbReference type="RefSeq" id="WP_345423871.1">
    <property type="nucleotide sequence ID" value="NZ_AP031496.1"/>
</dbReference>
<evidence type="ECO:0000256" key="4">
    <source>
        <dbReference type="HAMAP-Rule" id="MF_00925"/>
    </source>
</evidence>
<accession>A0AAV3U4S2</accession>
<keyword evidence="4" id="KW-0449">Lipoprotein</keyword>
<sequence>MQKSIHCCFIILLLGSLSACSALKFPGVYRITIQQGNVVTQEMIDQLKPGMTKRQVRFVLGTPLIDDPFAANRWDYYYSYTNPRAITVNHSLTVYFDEDSLNNVETTDRFKMPANFQASEQQATPSAEPDAA</sequence>
<dbReference type="Gene3D" id="3.30.1450.10">
    <property type="match status" value="1"/>
</dbReference>
<dbReference type="InterPro" id="IPR026592">
    <property type="entry name" value="BamE"/>
</dbReference>
<evidence type="ECO:0000256" key="5">
    <source>
        <dbReference type="SAM" id="SignalP"/>
    </source>
</evidence>
<dbReference type="PANTHER" id="PTHR37482:SF1">
    <property type="entry name" value="OUTER MEMBRANE PROTEIN ASSEMBLY FACTOR BAME"/>
    <property type="match status" value="1"/>
</dbReference>
<dbReference type="InterPro" id="IPR037873">
    <property type="entry name" value="BamE-like"/>
</dbReference>
<comment type="function">
    <text evidence="4">Part of the outer membrane protein assembly complex, which is involved in assembly and insertion of beta-barrel proteins into the outer membrane.</text>
</comment>
<keyword evidence="8" id="KW-1185">Reference proteome</keyword>
<comment type="subcellular location">
    <subcellularLocation>
        <location evidence="4">Cell outer membrane</location>
        <topology evidence="4">Lipid-anchor</topology>
    </subcellularLocation>
</comment>
<dbReference type="GO" id="GO:0043165">
    <property type="term" value="P:Gram-negative-bacterium-type cell outer membrane assembly"/>
    <property type="evidence" value="ECO:0007669"/>
    <property type="project" value="UniProtKB-UniRule"/>
</dbReference>
<comment type="caution">
    <text evidence="7">The sequence shown here is derived from an EMBL/GenBank/DDBJ whole genome shotgun (WGS) entry which is preliminary data.</text>
</comment>
<evidence type="ECO:0000259" key="6">
    <source>
        <dbReference type="Pfam" id="PF04355"/>
    </source>
</evidence>
<dbReference type="EMBL" id="BAABLX010000027">
    <property type="protein sequence ID" value="GAA4947929.1"/>
    <property type="molecule type" value="Genomic_DNA"/>
</dbReference>
<keyword evidence="3 4" id="KW-0998">Cell outer membrane</keyword>
<feature type="chain" id="PRO_5043405343" description="Outer membrane protein assembly factor BamE" evidence="5">
    <location>
        <begin position="22"/>
        <end position="132"/>
    </location>
</feature>
<dbReference type="AlphaFoldDB" id="A0AAV3U4S2"/>